<feature type="transmembrane region" description="Helical" evidence="1">
    <location>
        <begin position="42"/>
        <end position="60"/>
    </location>
</feature>
<comment type="caution">
    <text evidence="3">The sequence shown here is derived from an EMBL/GenBank/DDBJ whole genome shotgun (WGS) entry which is preliminary data.</text>
</comment>
<dbReference type="RefSeq" id="WP_348710964.1">
    <property type="nucleotide sequence ID" value="NZ_CAXIXY010000003.1"/>
</dbReference>
<dbReference type="PANTHER" id="PTHR34220">
    <property type="entry name" value="SENSOR HISTIDINE KINASE YPDA"/>
    <property type="match status" value="1"/>
</dbReference>
<dbReference type="SUPFAM" id="SSF55874">
    <property type="entry name" value="ATPase domain of HSP90 chaperone/DNA topoisomerase II/histidine kinase"/>
    <property type="match status" value="1"/>
</dbReference>
<gene>
    <name evidence="3" type="ORF">T190607A01A_11142</name>
</gene>
<dbReference type="EMBL" id="CAXIXY010000003">
    <property type="protein sequence ID" value="CAL2081109.1"/>
    <property type="molecule type" value="Genomic_DNA"/>
</dbReference>
<feature type="transmembrane region" description="Helical" evidence="1">
    <location>
        <begin position="81"/>
        <end position="107"/>
    </location>
</feature>
<feature type="transmembrane region" description="Helical" evidence="1">
    <location>
        <begin position="119"/>
        <end position="140"/>
    </location>
</feature>
<organism evidence="3 4">
    <name type="scientific">Tenacibaculum platacis</name>
    <dbReference type="NCBI Taxonomy" id="3137852"/>
    <lineage>
        <taxon>Bacteria</taxon>
        <taxon>Pseudomonadati</taxon>
        <taxon>Bacteroidota</taxon>
        <taxon>Flavobacteriia</taxon>
        <taxon>Flavobacteriales</taxon>
        <taxon>Flavobacteriaceae</taxon>
        <taxon>Tenacibaculum</taxon>
    </lineage>
</organism>
<evidence type="ECO:0000259" key="2">
    <source>
        <dbReference type="Pfam" id="PF06580"/>
    </source>
</evidence>
<evidence type="ECO:0000313" key="3">
    <source>
        <dbReference type="EMBL" id="CAL2081109.1"/>
    </source>
</evidence>
<reference evidence="3 4" key="1">
    <citation type="submission" date="2024-05" db="EMBL/GenBank/DDBJ databases">
        <authorList>
            <person name="Duchaud E."/>
        </authorList>
    </citation>
    <scope>NUCLEOTIDE SEQUENCE [LARGE SCALE GENOMIC DNA]</scope>
    <source>
        <strain evidence="3">Ena-SAMPLE-TAB-13-05-2024-13:56:06:370-140302</strain>
    </source>
</reference>
<dbReference type="PANTHER" id="PTHR34220:SF7">
    <property type="entry name" value="SENSOR HISTIDINE KINASE YPDA"/>
    <property type="match status" value="1"/>
</dbReference>
<keyword evidence="1" id="KW-0812">Transmembrane</keyword>
<accession>A0ABM9NW84</accession>
<dbReference type="Proteomes" id="UP001497416">
    <property type="component" value="Unassembled WGS sequence"/>
</dbReference>
<evidence type="ECO:0000256" key="1">
    <source>
        <dbReference type="SAM" id="Phobius"/>
    </source>
</evidence>
<keyword evidence="1" id="KW-1133">Transmembrane helix</keyword>
<sequence length="349" mass="40481">MNLKSQQLLFWALQITGWGIPSFLNGYGKYIYNTDPLIKKYIILETLLFFILGIFWTTILRNYIKNYIASFDSLKKDYSKVIIGYVLSSIGYTFTLIGFSYLAFSFILEKNMTLSFGRIVSSALNIFLFVLFWLLFYISIKTLINSKQRHIEYLQLESSFKDSQLNTLKGQINPHFMFNSLNNIRGLMLEDVEKARDMITRLSELLRYSLSKSSNSTIKLKEELEMVSNFIALSHIQFEDRLTYNEEIDSNLFALEIPPMIIQMLIENAIKHGISQQKNGGTVHLQVLQRDKNLEIKVSNTGQLENNKESTKIGLKNISDRLRILYGDKANFKLFEEKQTVIAHIQIPL</sequence>
<dbReference type="InterPro" id="IPR050640">
    <property type="entry name" value="Bact_2-comp_sensor_kinase"/>
</dbReference>
<keyword evidence="4" id="KW-1185">Reference proteome</keyword>
<name>A0ABM9NW84_9FLAO</name>
<keyword evidence="1" id="KW-0472">Membrane</keyword>
<dbReference type="InterPro" id="IPR036890">
    <property type="entry name" value="HATPase_C_sf"/>
</dbReference>
<evidence type="ECO:0000313" key="4">
    <source>
        <dbReference type="Proteomes" id="UP001497416"/>
    </source>
</evidence>
<keyword evidence="3" id="KW-0808">Transferase</keyword>
<protein>
    <submittedName>
        <fullName evidence="3">Two-component system, LytTR family, sensor kinase</fullName>
        <ecNumber evidence="3">2.7.13.3</ecNumber>
    </submittedName>
</protein>
<dbReference type="EC" id="2.7.13.3" evidence="3"/>
<proteinExistence type="predicted"/>
<keyword evidence="3" id="KW-0418">Kinase</keyword>
<dbReference type="Gene3D" id="3.30.565.10">
    <property type="entry name" value="Histidine kinase-like ATPase, C-terminal domain"/>
    <property type="match status" value="1"/>
</dbReference>
<dbReference type="InterPro" id="IPR010559">
    <property type="entry name" value="Sig_transdc_His_kin_internal"/>
</dbReference>
<dbReference type="GO" id="GO:0004673">
    <property type="term" value="F:protein histidine kinase activity"/>
    <property type="evidence" value="ECO:0007669"/>
    <property type="project" value="UniProtKB-EC"/>
</dbReference>
<dbReference type="Pfam" id="PF06580">
    <property type="entry name" value="His_kinase"/>
    <property type="match status" value="1"/>
</dbReference>
<feature type="domain" description="Signal transduction histidine kinase internal region" evidence="2">
    <location>
        <begin position="164"/>
        <end position="242"/>
    </location>
</feature>